<keyword evidence="1" id="KW-0472">Membrane</keyword>
<feature type="transmembrane region" description="Helical" evidence="1">
    <location>
        <begin position="110"/>
        <end position="128"/>
    </location>
</feature>
<feature type="transmembrane region" description="Helical" evidence="1">
    <location>
        <begin position="70"/>
        <end position="90"/>
    </location>
</feature>
<feature type="transmembrane region" description="Helical" evidence="1">
    <location>
        <begin position="6"/>
        <end position="25"/>
    </location>
</feature>
<reference evidence="2" key="2">
    <citation type="submission" date="2020-09" db="EMBL/GenBank/DDBJ databases">
        <authorList>
            <person name="Sun Q."/>
            <person name="Zhou Y."/>
        </authorList>
    </citation>
    <scope>NUCLEOTIDE SEQUENCE</scope>
    <source>
        <strain evidence="2">CGMCC 1.12181</strain>
    </source>
</reference>
<organism evidence="2 3">
    <name type="scientific">Marinicella pacifica</name>
    <dbReference type="NCBI Taxonomy" id="1171543"/>
    <lineage>
        <taxon>Bacteria</taxon>
        <taxon>Pseudomonadati</taxon>
        <taxon>Pseudomonadota</taxon>
        <taxon>Gammaproteobacteria</taxon>
        <taxon>Lysobacterales</taxon>
        <taxon>Marinicellaceae</taxon>
        <taxon>Marinicella</taxon>
    </lineage>
</organism>
<dbReference type="EMBL" id="BMEO01000001">
    <property type="protein sequence ID" value="GGF84260.1"/>
    <property type="molecule type" value="Genomic_DNA"/>
</dbReference>
<name>A0A917CCG5_9GAMM</name>
<evidence type="ECO:0000256" key="1">
    <source>
        <dbReference type="SAM" id="Phobius"/>
    </source>
</evidence>
<evidence type="ECO:0000313" key="3">
    <source>
        <dbReference type="Proteomes" id="UP000605253"/>
    </source>
</evidence>
<feature type="transmembrane region" description="Helical" evidence="1">
    <location>
        <begin position="37"/>
        <end position="58"/>
    </location>
</feature>
<evidence type="ECO:0000313" key="2">
    <source>
        <dbReference type="EMBL" id="GGF84260.1"/>
    </source>
</evidence>
<keyword evidence="1" id="KW-1133">Transmembrane helix</keyword>
<dbReference type="RefSeq" id="WP_229728200.1">
    <property type="nucleotide sequence ID" value="NZ_BMEO01000001.1"/>
</dbReference>
<keyword evidence="1" id="KW-0812">Transmembrane</keyword>
<sequence length="130" mass="14751">MFLTLAKVFTVWIIILVMAIMNGTFRESVLIPKIGIRSGFFISGLILSVLILIVTYLTLPWLNIHRNSELIVVGCGWLFLTLMFEFSFGLFRGLSFQKIFEAYTFKDGNIWPVVLLVTALAPLMAGWMRG</sequence>
<accession>A0A917CCG5</accession>
<reference evidence="2" key="1">
    <citation type="journal article" date="2014" name="Int. J. Syst. Evol. Microbiol.">
        <title>Complete genome sequence of Corynebacterium casei LMG S-19264T (=DSM 44701T), isolated from a smear-ripened cheese.</title>
        <authorList>
            <consortium name="US DOE Joint Genome Institute (JGI-PGF)"/>
            <person name="Walter F."/>
            <person name="Albersmeier A."/>
            <person name="Kalinowski J."/>
            <person name="Ruckert C."/>
        </authorList>
    </citation>
    <scope>NUCLEOTIDE SEQUENCE</scope>
    <source>
        <strain evidence="2">CGMCC 1.12181</strain>
    </source>
</reference>
<comment type="caution">
    <text evidence="2">The sequence shown here is derived from an EMBL/GenBank/DDBJ whole genome shotgun (WGS) entry which is preliminary data.</text>
</comment>
<protein>
    <submittedName>
        <fullName evidence="2">Uncharacterized protein</fullName>
    </submittedName>
</protein>
<dbReference type="Proteomes" id="UP000605253">
    <property type="component" value="Unassembled WGS sequence"/>
</dbReference>
<gene>
    <name evidence="2" type="ORF">GCM10011365_01480</name>
</gene>
<proteinExistence type="predicted"/>
<keyword evidence="3" id="KW-1185">Reference proteome</keyword>
<dbReference type="AlphaFoldDB" id="A0A917CCG5"/>